<evidence type="ECO:0000256" key="1">
    <source>
        <dbReference type="SAM" id="MobiDB-lite"/>
    </source>
</evidence>
<protein>
    <submittedName>
        <fullName evidence="3">Uncharacterized protein</fullName>
    </submittedName>
</protein>
<dbReference type="Proteomes" id="UP000000763">
    <property type="component" value="Chromosome 8"/>
</dbReference>
<organism evidence="3">
    <name type="scientific">Oryza sativa subsp. japonica</name>
    <name type="common">Rice</name>
    <dbReference type="NCBI Taxonomy" id="39947"/>
    <lineage>
        <taxon>Eukaryota</taxon>
        <taxon>Viridiplantae</taxon>
        <taxon>Streptophyta</taxon>
        <taxon>Embryophyta</taxon>
        <taxon>Tracheophyta</taxon>
        <taxon>Spermatophyta</taxon>
        <taxon>Magnoliopsida</taxon>
        <taxon>Liliopsida</taxon>
        <taxon>Poales</taxon>
        <taxon>Poaceae</taxon>
        <taxon>BOP clade</taxon>
        <taxon>Oryzoideae</taxon>
        <taxon>Oryzeae</taxon>
        <taxon>Oryzinae</taxon>
        <taxon>Oryza</taxon>
        <taxon>Oryza sativa</taxon>
    </lineage>
</organism>
<evidence type="ECO:0000313" key="4">
    <source>
        <dbReference type="Proteomes" id="UP000000763"/>
    </source>
</evidence>
<evidence type="ECO:0000313" key="3">
    <source>
        <dbReference type="EMBL" id="BAD31521.1"/>
    </source>
</evidence>
<reference evidence="3" key="1">
    <citation type="journal article" date="2004" name="Plant Cell">
        <title>Composition and structure of the centromeric region of rice chromosome 8.</title>
        <authorList>
            <person name="Wu J."/>
            <person name="Yamagata H."/>
            <person name="Hayashi-Tsugane M."/>
            <person name="Hijishita S."/>
            <person name="Fujisawa M."/>
            <person name="Shibata M."/>
            <person name="Itoh Y."/>
            <person name="Nakamura M."/>
            <person name="Sakaguchi M."/>
            <person name="Yoshihara R."/>
            <person name="Kobayashi H."/>
            <person name="Itoh K."/>
            <person name="Karasawa W."/>
            <person name="Yamamoto M."/>
            <person name="Saji S."/>
            <person name="Katagiri S."/>
            <person name="Kanamori H."/>
            <person name="Namiki N."/>
            <person name="Katayose Y."/>
            <person name="Matsumoto T."/>
            <person name="Sasaki T."/>
        </authorList>
    </citation>
    <scope>NUCLEOTIDE SEQUENCE</scope>
</reference>
<dbReference type="EMBL" id="AP005500">
    <property type="protein sequence ID" value="BAD31521.1"/>
    <property type="molecule type" value="Genomic_DNA"/>
</dbReference>
<feature type="compositionally biased region" description="Polar residues" evidence="1">
    <location>
        <begin position="29"/>
        <end position="42"/>
    </location>
</feature>
<evidence type="ECO:0000313" key="2">
    <source>
        <dbReference type="EMBL" id="BAD31329.1"/>
    </source>
</evidence>
<dbReference type="AlphaFoldDB" id="Q69PN9"/>
<reference evidence="4" key="3">
    <citation type="journal article" date="2008" name="Nucleic Acids Res.">
        <title>The rice annotation project database (RAP-DB): 2008 update.</title>
        <authorList>
            <consortium name="The rice annotation project (RAP)"/>
        </authorList>
    </citation>
    <scope>GENOME REANNOTATION</scope>
    <source>
        <strain evidence="4">cv. Nipponbare</strain>
    </source>
</reference>
<gene>
    <name evidence="3" type="primary">P0451H06.125</name>
    <name evidence="2" type="ORF">OSJNBa0019N02.103</name>
</gene>
<reference evidence="4" key="2">
    <citation type="journal article" date="2005" name="Nature">
        <title>The map-based sequence of the rice genome.</title>
        <authorList>
            <consortium name="International rice genome sequencing project (IRGSP)"/>
            <person name="Matsumoto T."/>
            <person name="Wu J."/>
            <person name="Kanamori H."/>
            <person name="Katayose Y."/>
            <person name="Fujisawa M."/>
            <person name="Namiki N."/>
            <person name="Mizuno H."/>
            <person name="Yamamoto K."/>
            <person name="Antonio B.A."/>
            <person name="Baba T."/>
            <person name="Sakata K."/>
            <person name="Nagamura Y."/>
            <person name="Aoki H."/>
            <person name="Arikawa K."/>
            <person name="Arita K."/>
            <person name="Bito T."/>
            <person name="Chiden Y."/>
            <person name="Fujitsuka N."/>
            <person name="Fukunaka R."/>
            <person name="Hamada M."/>
            <person name="Harada C."/>
            <person name="Hayashi A."/>
            <person name="Hijishita S."/>
            <person name="Honda M."/>
            <person name="Hosokawa S."/>
            <person name="Ichikawa Y."/>
            <person name="Idonuma A."/>
            <person name="Iijima M."/>
            <person name="Ikeda M."/>
            <person name="Ikeno M."/>
            <person name="Ito K."/>
            <person name="Ito S."/>
            <person name="Ito T."/>
            <person name="Ito Y."/>
            <person name="Ito Y."/>
            <person name="Iwabuchi A."/>
            <person name="Kamiya K."/>
            <person name="Karasawa W."/>
            <person name="Kurita K."/>
            <person name="Katagiri S."/>
            <person name="Kikuta A."/>
            <person name="Kobayashi H."/>
            <person name="Kobayashi N."/>
            <person name="Machita K."/>
            <person name="Maehara T."/>
            <person name="Masukawa M."/>
            <person name="Mizubayashi T."/>
            <person name="Mukai Y."/>
            <person name="Nagasaki H."/>
            <person name="Nagata Y."/>
            <person name="Naito S."/>
            <person name="Nakashima M."/>
            <person name="Nakama Y."/>
            <person name="Nakamichi Y."/>
            <person name="Nakamura M."/>
            <person name="Meguro A."/>
            <person name="Negishi M."/>
            <person name="Ohta I."/>
            <person name="Ohta T."/>
            <person name="Okamoto M."/>
            <person name="Ono N."/>
            <person name="Saji S."/>
            <person name="Sakaguchi M."/>
            <person name="Sakai K."/>
            <person name="Shibata M."/>
            <person name="Shimokawa T."/>
            <person name="Song J."/>
            <person name="Takazaki Y."/>
            <person name="Terasawa K."/>
            <person name="Tsugane M."/>
            <person name="Tsuji K."/>
            <person name="Ueda S."/>
            <person name="Waki K."/>
            <person name="Yamagata H."/>
            <person name="Yamamoto M."/>
            <person name="Yamamoto S."/>
            <person name="Yamane H."/>
            <person name="Yoshiki S."/>
            <person name="Yoshihara R."/>
            <person name="Yukawa K."/>
            <person name="Zhong H."/>
            <person name="Yano M."/>
            <person name="Yuan Q."/>
            <person name="Ouyang S."/>
            <person name="Liu J."/>
            <person name="Jones K.M."/>
            <person name="Gansberger K."/>
            <person name="Moffat K."/>
            <person name="Hill J."/>
            <person name="Bera J."/>
            <person name="Fadrosh D."/>
            <person name="Jin S."/>
            <person name="Johri S."/>
            <person name="Kim M."/>
            <person name="Overton L."/>
            <person name="Reardon M."/>
            <person name="Tsitrin T."/>
            <person name="Vuong H."/>
            <person name="Weaver B."/>
            <person name="Ciecko A."/>
            <person name="Tallon L."/>
            <person name="Jackson J."/>
            <person name="Pai G."/>
            <person name="Aken S.V."/>
            <person name="Utterback T."/>
            <person name="Reidmuller S."/>
            <person name="Feldblyum T."/>
            <person name="Hsiao J."/>
            <person name="Zismann V."/>
            <person name="Iobst S."/>
            <person name="de Vazeille A.R."/>
            <person name="Buell C.R."/>
            <person name="Ying K."/>
            <person name="Li Y."/>
            <person name="Lu T."/>
            <person name="Huang Y."/>
            <person name="Zhao Q."/>
            <person name="Feng Q."/>
            <person name="Zhang L."/>
            <person name="Zhu J."/>
            <person name="Weng Q."/>
            <person name="Mu J."/>
            <person name="Lu Y."/>
            <person name="Fan D."/>
            <person name="Liu Y."/>
            <person name="Guan J."/>
            <person name="Zhang Y."/>
            <person name="Yu S."/>
            <person name="Liu X."/>
            <person name="Zhang Y."/>
            <person name="Hong G."/>
            <person name="Han B."/>
            <person name="Choisne N."/>
            <person name="Demange N."/>
            <person name="Orjeda G."/>
            <person name="Samain S."/>
            <person name="Cattolico L."/>
            <person name="Pelletier E."/>
            <person name="Couloux A."/>
            <person name="Segurens B."/>
            <person name="Wincker P."/>
            <person name="D'Hont A."/>
            <person name="Scarpelli C."/>
            <person name="Weissenbach J."/>
            <person name="Salanoubat M."/>
            <person name="Quetier F."/>
            <person name="Yu Y."/>
            <person name="Kim H.R."/>
            <person name="Rambo T."/>
            <person name="Currie J."/>
            <person name="Collura K."/>
            <person name="Luo M."/>
            <person name="Yang T."/>
            <person name="Ammiraju J.S.S."/>
            <person name="Engler F."/>
            <person name="Soderlund C."/>
            <person name="Wing R.A."/>
            <person name="Palmer L.E."/>
            <person name="de la Bastide M."/>
            <person name="Spiegel L."/>
            <person name="Nascimento L."/>
            <person name="Zutavern T."/>
            <person name="O'Shaughnessy A."/>
            <person name="Dike S."/>
            <person name="Dedhia N."/>
            <person name="Preston R."/>
            <person name="Balija V."/>
            <person name="McCombie W.R."/>
            <person name="Chow T."/>
            <person name="Chen H."/>
            <person name="Chung M."/>
            <person name="Chen C."/>
            <person name="Shaw J."/>
            <person name="Wu H."/>
            <person name="Hsiao K."/>
            <person name="Chao Y."/>
            <person name="Chu M."/>
            <person name="Cheng C."/>
            <person name="Hour A."/>
            <person name="Lee P."/>
            <person name="Lin S."/>
            <person name="Lin Y."/>
            <person name="Liou J."/>
            <person name="Liu S."/>
            <person name="Hsing Y."/>
            <person name="Raghuvanshi S."/>
            <person name="Mohanty A."/>
            <person name="Bharti A.K."/>
            <person name="Gaur A."/>
            <person name="Gupta V."/>
            <person name="Kumar D."/>
            <person name="Ravi V."/>
            <person name="Vij S."/>
            <person name="Kapur A."/>
            <person name="Khurana P."/>
            <person name="Khurana P."/>
            <person name="Khurana J.P."/>
            <person name="Tyagi A.K."/>
            <person name="Gaikwad K."/>
            <person name="Singh A."/>
            <person name="Dalal V."/>
            <person name="Srivastava S."/>
            <person name="Dixit A."/>
            <person name="Pal A.K."/>
            <person name="Ghazi I.A."/>
            <person name="Yadav M."/>
            <person name="Pandit A."/>
            <person name="Bhargava A."/>
            <person name="Sureshbabu K."/>
            <person name="Batra K."/>
            <person name="Sharma T.R."/>
            <person name="Mohapatra T."/>
            <person name="Singh N.K."/>
            <person name="Messing J."/>
            <person name="Nelson A.B."/>
            <person name="Fuks G."/>
            <person name="Kavchok S."/>
            <person name="Keizer G."/>
            <person name="Linton E."/>
            <person name="Llaca V."/>
            <person name="Song R."/>
            <person name="Tanyolac B."/>
            <person name="Young S."/>
            <person name="Ho-Il K."/>
            <person name="Hahn J.H."/>
            <person name="Sangsakoo G."/>
            <person name="Vanavichit A."/>
            <person name="de Mattos Luiz.A.T."/>
            <person name="Zimmer P.D."/>
            <person name="Malone G."/>
            <person name="Dellagostin O."/>
            <person name="de Oliveira A.C."/>
            <person name="Bevan M."/>
            <person name="Bancroft I."/>
            <person name="Minx P."/>
            <person name="Cordum H."/>
            <person name="Wilson R."/>
            <person name="Cheng Z."/>
            <person name="Jin W."/>
            <person name="Jiang J."/>
            <person name="Leong S.A."/>
            <person name="Iwama H."/>
            <person name="Gojobori T."/>
            <person name="Itoh T."/>
            <person name="Niimura Y."/>
            <person name="Fujii Y."/>
            <person name="Habara T."/>
            <person name="Sakai H."/>
            <person name="Sato Y."/>
            <person name="Wilson G."/>
            <person name="Kumar K."/>
            <person name="McCouch S."/>
            <person name="Juretic N."/>
            <person name="Hoen D."/>
            <person name="Wright S."/>
            <person name="Bruskiewich R."/>
            <person name="Bureau T."/>
            <person name="Miyao A."/>
            <person name="Hirochika H."/>
            <person name="Nishikawa T."/>
            <person name="Kadowaki K."/>
            <person name="Sugiura M."/>
            <person name="Burr B."/>
            <person name="Sasaki T."/>
        </authorList>
    </citation>
    <scope>NUCLEOTIDE SEQUENCE [LARGE SCALE GENOMIC DNA]</scope>
    <source>
        <strain evidence="4">cv. Nipponbare</strain>
    </source>
</reference>
<proteinExistence type="predicted"/>
<sequence>MESSGVALSVGEIAGEKGDEVGFGGENGSNGAKSKPSQTFFGTPQPWVLTGNA</sequence>
<accession>Q69PN9</accession>
<dbReference type="EMBL" id="AP005407">
    <property type="protein sequence ID" value="BAD31329.1"/>
    <property type="molecule type" value="Genomic_DNA"/>
</dbReference>
<name>Q69PN9_ORYSJ</name>
<feature type="region of interest" description="Disordered" evidence="1">
    <location>
        <begin position="1"/>
        <end position="53"/>
    </location>
</feature>